<sequence>MEEEEETGEACLQSFKYCKQTSVYPLFTLLHQSHCHVSIEPLVVKSIIIVVEVEGNINTCAK</sequence>
<dbReference type="EMBL" id="JYDQ01000260">
    <property type="protein sequence ID" value="KRY09724.1"/>
    <property type="molecule type" value="Genomic_DNA"/>
</dbReference>
<dbReference type="AlphaFoldDB" id="A0A0V0ZBI2"/>
<organism evidence="1 2">
    <name type="scientific">Trichinella patagoniensis</name>
    <dbReference type="NCBI Taxonomy" id="990121"/>
    <lineage>
        <taxon>Eukaryota</taxon>
        <taxon>Metazoa</taxon>
        <taxon>Ecdysozoa</taxon>
        <taxon>Nematoda</taxon>
        <taxon>Enoplea</taxon>
        <taxon>Dorylaimia</taxon>
        <taxon>Trichinellida</taxon>
        <taxon>Trichinellidae</taxon>
        <taxon>Trichinella</taxon>
    </lineage>
</organism>
<reference evidence="1 2" key="1">
    <citation type="submission" date="2015-01" db="EMBL/GenBank/DDBJ databases">
        <title>Evolution of Trichinella species and genotypes.</title>
        <authorList>
            <person name="Korhonen P.K."/>
            <person name="Edoardo P."/>
            <person name="Giuseppe L.R."/>
            <person name="Gasser R.B."/>
        </authorList>
    </citation>
    <scope>NUCLEOTIDE SEQUENCE [LARGE SCALE GENOMIC DNA]</scope>
    <source>
        <strain evidence="1">ISS2496</strain>
    </source>
</reference>
<keyword evidence="2" id="KW-1185">Reference proteome</keyword>
<accession>A0A0V0ZBI2</accession>
<evidence type="ECO:0000313" key="2">
    <source>
        <dbReference type="Proteomes" id="UP000054783"/>
    </source>
</evidence>
<proteinExistence type="predicted"/>
<dbReference type="Proteomes" id="UP000054783">
    <property type="component" value="Unassembled WGS sequence"/>
</dbReference>
<evidence type="ECO:0000313" key="1">
    <source>
        <dbReference type="EMBL" id="KRY09724.1"/>
    </source>
</evidence>
<name>A0A0V0ZBI2_9BILA</name>
<gene>
    <name evidence="1" type="ORF">T12_6911</name>
</gene>
<comment type="caution">
    <text evidence="1">The sequence shown here is derived from an EMBL/GenBank/DDBJ whole genome shotgun (WGS) entry which is preliminary data.</text>
</comment>
<protein>
    <submittedName>
        <fullName evidence="1">Uncharacterized protein</fullName>
    </submittedName>
</protein>